<dbReference type="RefSeq" id="WP_125305755.1">
    <property type="nucleotide sequence ID" value="NZ_RSEC01000008.1"/>
</dbReference>
<dbReference type="EMBL" id="RSEC01000008">
    <property type="protein sequence ID" value="RSD25624.1"/>
    <property type="molecule type" value="Genomic_DNA"/>
</dbReference>
<dbReference type="PROSITE" id="PS51257">
    <property type="entry name" value="PROKAR_LIPOPROTEIN"/>
    <property type="match status" value="1"/>
</dbReference>
<accession>A0A3R9E418</accession>
<protein>
    <submittedName>
        <fullName evidence="3">ABC transporter substrate-binding protein</fullName>
    </submittedName>
</protein>
<feature type="chain" id="PRO_5018736604" evidence="1">
    <location>
        <begin position="22"/>
        <end position="462"/>
    </location>
</feature>
<evidence type="ECO:0000256" key="1">
    <source>
        <dbReference type="SAM" id="SignalP"/>
    </source>
</evidence>
<evidence type="ECO:0000259" key="2">
    <source>
        <dbReference type="Pfam" id="PF09084"/>
    </source>
</evidence>
<dbReference type="Proteomes" id="UP000267081">
    <property type="component" value="Unassembled WGS sequence"/>
</dbReference>
<comment type="caution">
    <text evidence="3">The sequence shown here is derived from an EMBL/GenBank/DDBJ whole genome shotgun (WGS) entry which is preliminary data.</text>
</comment>
<dbReference type="SUPFAM" id="SSF53850">
    <property type="entry name" value="Periplasmic binding protein-like II"/>
    <property type="match status" value="1"/>
</dbReference>
<gene>
    <name evidence="3" type="ORF">EIY87_01095</name>
</gene>
<dbReference type="AlphaFoldDB" id="A0A3R9E418"/>
<reference evidence="3 4" key="1">
    <citation type="submission" date="2018-12" db="EMBL/GenBank/DDBJ databases">
        <title>Amycolatopsis eburnea sp. nov. actinomycete associate with arbuscular mycorrhiza fungal spore.</title>
        <authorList>
            <person name="Lumyong S."/>
            <person name="Chaiya L."/>
        </authorList>
    </citation>
    <scope>NUCLEOTIDE SEQUENCE [LARGE SCALE GENOMIC DNA]</scope>
    <source>
        <strain evidence="3 4">GLM-1</strain>
    </source>
</reference>
<evidence type="ECO:0000313" key="4">
    <source>
        <dbReference type="Proteomes" id="UP000267081"/>
    </source>
</evidence>
<dbReference type="InterPro" id="IPR015168">
    <property type="entry name" value="SsuA/THI5"/>
</dbReference>
<proteinExistence type="predicted"/>
<dbReference type="PANTHER" id="PTHR30024:SF45">
    <property type="entry name" value="ABC TRANSPORTER SUBSTRATE-BINDING PROTEIN"/>
    <property type="match status" value="1"/>
</dbReference>
<dbReference type="Gene3D" id="3.40.190.10">
    <property type="entry name" value="Periplasmic binding protein-like II"/>
    <property type="match status" value="2"/>
</dbReference>
<organism evidence="3 4">
    <name type="scientific">Amycolatopsis eburnea</name>
    <dbReference type="NCBI Taxonomy" id="2267691"/>
    <lineage>
        <taxon>Bacteria</taxon>
        <taxon>Bacillati</taxon>
        <taxon>Actinomycetota</taxon>
        <taxon>Actinomycetes</taxon>
        <taxon>Pseudonocardiales</taxon>
        <taxon>Pseudonocardiaceae</taxon>
        <taxon>Amycolatopsis</taxon>
    </lineage>
</organism>
<dbReference type="OrthoDB" id="286202at2"/>
<dbReference type="Pfam" id="PF09084">
    <property type="entry name" value="NMT1"/>
    <property type="match status" value="1"/>
</dbReference>
<feature type="signal peptide" evidence="1">
    <location>
        <begin position="1"/>
        <end position="21"/>
    </location>
</feature>
<sequence>MKAARLLLAAALLAAGCTANAASSSDVDVVIGYQSKTINTVTAGTLLRSLGYFERRLTELGKRDGKRYHVTWQDYSTGAPITAQMVAGKIDIGSMGDYPLLINGSRTQEFGDGRTKLIAATGYNLLGALNMVVVPPGSPARTLADLKGKKISASIGSAGHGTTVHALQNIGITPDDVHIQNQAPAVGASGLQSRAVDALGQFVAWPGQLVFANQARLLYDGSALKLPTWHGVVARESYADSHHDVVTEFLRAQRDATDYLHEHPMDAALKVAAATKLPPEVVYLYNGAGGMVTFDLPLKHPLISALETDAPFLRSIGNIKRLDLGAFVDDRYLREVYGPAYDTAVSSLDNPAPVTGFDPACARAVTDPRTAGELWLAGETATHPAATPACLLKAVAHAGKPVRAAYVPDAATGTRWFADKAVWVRDAGGALLPFTTEDGARAHLAAHPGAIVSYAQAVEESR</sequence>
<evidence type="ECO:0000313" key="3">
    <source>
        <dbReference type="EMBL" id="RSD25624.1"/>
    </source>
</evidence>
<keyword evidence="4" id="KW-1185">Reference proteome</keyword>
<dbReference type="PANTHER" id="PTHR30024">
    <property type="entry name" value="ALIPHATIC SULFONATES-BINDING PROTEIN-RELATED"/>
    <property type="match status" value="1"/>
</dbReference>
<name>A0A3R9E418_9PSEU</name>
<keyword evidence="1" id="KW-0732">Signal</keyword>
<dbReference type="SUPFAM" id="SSF160387">
    <property type="entry name" value="NosL/MerB-like"/>
    <property type="match status" value="1"/>
</dbReference>
<feature type="domain" description="SsuA/THI5-like" evidence="2">
    <location>
        <begin position="129"/>
        <end position="267"/>
    </location>
</feature>